<name>A0A1W1CF85_9ZZZZ</name>
<accession>A0A1W1CF85</accession>
<organism evidence="1">
    <name type="scientific">hydrothermal vent metagenome</name>
    <dbReference type="NCBI Taxonomy" id="652676"/>
    <lineage>
        <taxon>unclassified sequences</taxon>
        <taxon>metagenomes</taxon>
        <taxon>ecological metagenomes</taxon>
    </lineage>
</organism>
<evidence type="ECO:0000313" key="1">
    <source>
        <dbReference type="EMBL" id="SFV64449.1"/>
    </source>
</evidence>
<sequence>MNVKKVVSVLIIAIFTASSLYAGPCINCVATVVKQENINQVNKMPWGSKSLANAKNSESSFSQDEINGMIALDDNEYDSEEIEANTNEAETLHEELQDDDIVLTYDSPQIELTKTLYACEDIVNNIIACDNEKKEECECV</sequence>
<proteinExistence type="predicted"/>
<protein>
    <submittedName>
        <fullName evidence="1">Uncharacterized protein</fullName>
    </submittedName>
</protein>
<dbReference type="AlphaFoldDB" id="A0A1W1CF85"/>
<reference evidence="1" key="1">
    <citation type="submission" date="2016-10" db="EMBL/GenBank/DDBJ databases">
        <authorList>
            <person name="de Groot N.N."/>
        </authorList>
    </citation>
    <scope>NUCLEOTIDE SEQUENCE</scope>
</reference>
<gene>
    <name evidence="1" type="ORF">MNB_SV-12-1733</name>
</gene>
<dbReference type="EMBL" id="FPHE01000133">
    <property type="protein sequence ID" value="SFV64449.1"/>
    <property type="molecule type" value="Genomic_DNA"/>
</dbReference>